<evidence type="ECO:0000313" key="2">
    <source>
        <dbReference type="Proteomes" id="UP000254537"/>
    </source>
</evidence>
<reference evidence="1 2" key="1">
    <citation type="submission" date="2018-07" db="EMBL/GenBank/DDBJ databases">
        <title>Crenobacter cavernae sp. nov., isolated from a karst cave.</title>
        <authorList>
            <person name="Zhu H."/>
        </authorList>
    </citation>
    <scope>NUCLEOTIDE SEQUENCE [LARGE SCALE GENOMIC DNA]</scope>
    <source>
        <strain evidence="1 2">K1W11S-77</strain>
    </source>
</reference>
<dbReference type="EMBL" id="CP031337">
    <property type="protein sequence ID" value="AXK38729.1"/>
    <property type="molecule type" value="Genomic_DNA"/>
</dbReference>
<gene>
    <name evidence="1" type="ORF">DWG20_04395</name>
</gene>
<dbReference type="KEGG" id="ccah:DWG20_04395"/>
<dbReference type="Proteomes" id="UP000254537">
    <property type="component" value="Chromosome"/>
</dbReference>
<protein>
    <submittedName>
        <fullName evidence="1">Uncharacterized protein</fullName>
    </submittedName>
</protein>
<organism evidence="1 2">
    <name type="scientific">Crenobacter cavernae</name>
    <dbReference type="NCBI Taxonomy" id="2290923"/>
    <lineage>
        <taxon>Bacteria</taxon>
        <taxon>Pseudomonadati</taxon>
        <taxon>Pseudomonadota</taxon>
        <taxon>Betaproteobacteria</taxon>
        <taxon>Neisseriales</taxon>
        <taxon>Neisseriaceae</taxon>
        <taxon>Crenobacter</taxon>
    </lineage>
</organism>
<dbReference type="RefSeq" id="WP_115432664.1">
    <property type="nucleotide sequence ID" value="NZ_CP031337.1"/>
</dbReference>
<dbReference type="OrthoDB" id="8591049at2"/>
<proteinExistence type="predicted"/>
<name>A0A345Y477_9NEIS</name>
<sequence length="108" mass="12306">MTEFLILLVLVGLAAGVWFLRHHRAHAKKSAPERDATPYATHTQVRGVEAQSHLTGAAFGQLLKAAHGNRQRVEQWIVNEQRHDPMLRRDAAIERLARRLERQARETA</sequence>
<accession>A0A345Y477</accession>
<dbReference type="AlphaFoldDB" id="A0A345Y477"/>
<evidence type="ECO:0000313" key="1">
    <source>
        <dbReference type="EMBL" id="AXK38729.1"/>
    </source>
</evidence>